<evidence type="ECO:0000313" key="3">
    <source>
        <dbReference type="Proteomes" id="UP000242287"/>
    </source>
</evidence>
<protein>
    <submittedName>
        <fullName evidence="2">Uncharacterized protein</fullName>
    </submittedName>
</protein>
<keyword evidence="3" id="KW-1185">Reference proteome</keyword>
<evidence type="ECO:0000256" key="1">
    <source>
        <dbReference type="SAM" id="MobiDB-lite"/>
    </source>
</evidence>
<dbReference type="AlphaFoldDB" id="A0A2A9NU21"/>
<proteinExistence type="predicted"/>
<feature type="region of interest" description="Disordered" evidence="1">
    <location>
        <begin position="160"/>
        <end position="196"/>
    </location>
</feature>
<dbReference type="EMBL" id="KZ301990">
    <property type="protein sequence ID" value="PFH51200.1"/>
    <property type="molecule type" value="Genomic_DNA"/>
</dbReference>
<dbReference type="Proteomes" id="UP000242287">
    <property type="component" value="Unassembled WGS sequence"/>
</dbReference>
<organism evidence="2 3">
    <name type="scientific">Amanita thiersii Skay4041</name>
    <dbReference type="NCBI Taxonomy" id="703135"/>
    <lineage>
        <taxon>Eukaryota</taxon>
        <taxon>Fungi</taxon>
        <taxon>Dikarya</taxon>
        <taxon>Basidiomycota</taxon>
        <taxon>Agaricomycotina</taxon>
        <taxon>Agaricomycetes</taxon>
        <taxon>Agaricomycetidae</taxon>
        <taxon>Agaricales</taxon>
        <taxon>Pluteineae</taxon>
        <taxon>Amanitaceae</taxon>
        <taxon>Amanita</taxon>
    </lineage>
</organism>
<accession>A0A2A9NU21</accession>
<sequence>MPPADPLPWMETKEYKQNHKLWLDTVSEIFEKLSPYFPAEDRKMKEELYCEAVDICAAQDKDLLQLQSISSLTNSNKKRELEEMQKISIDKEFQIILQATNHQKLAQRKNEFEDYLTTKDFEYYIQHTRDQLSNLAIPLKKKTLLKNLIKDAENIKWVPKHRIDDNGSVLPDSPLPSPPPKAKPKSTKAKEQSVRN</sequence>
<reference evidence="2 3" key="1">
    <citation type="submission" date="2014-02" db="EMBL/GenBank/DDBJ databases">
        <title>Transposable element dynamics among asymbiotic and ectomycorrhizal Amanita fungi.</title>
        <authorList>
            <consortium name="DOE Joint Genome Institute"/>
            <person name="Hess J."/>
            <person name="Skrede I."/>
            <person name="Wolfe B."/>
            <person name="LaButti K."/>
            <person name="Ohm R.A."/>
            <person name="Grigoriev I.V."/>
            <person name="Pringle A."/>
        </authorList>
    </citation>
    <scope>NUCLEOTIDE SEQUENCE [LARGE SCALE GENOMIC DNA]</scope>
    <source>
        <strain evidence="2 3">SKay4041</strain>
    </source>
</reference>
<evidence type="ECO:0000313" key="2">
    <source>
        <dbReference type="EMBL" id="PFH51200.1"/>
    </source>
</evidence>
<name>A0A2A9NU21_9AGAR</name>
<gene>
    <name evidence="2" type="ORF">AMATHDRAFT_3201</name>
</gene>